<dbReference type="GO" id="GO:0006552">
    <property type="term" value="P:L-leucine catabolic process"/>
    <property type="evidence" value="ECO:0007669"/>
    <property type="project" value="TreeGrafter"/>
</dbReference>
<feature type="domain" description="Pyruvate carboxyltransferase" evidence="4">
    <location>
        <begin position="1"/>
        <end position="244"/>
    </location>
</feature>
<dbReference type="KEGG" id="vg:80545143"/>
<dbReference type="PANTHER" id="PTHR42738:SF7">
    <property type="entry name" value="HYDROXYMETHYLGLUTARYL-COA LYASE"/>
    <property type="match status" value="1"/>
</dbReference>
<name>A0A976YFA1_9CAUD</name>
<dbReference type="InterPro" id="IPR000891">
    <property type="entry name" value="PYR_CT"/>
</dbReference>
<dbReference type="GeneID" id="80545143"/>
<dbReference type="Pfam" id="PF00682">
    <property type="entry name" value="HMGL-like"/>
    <property type="match status" value="1"/>
</dbReference>
<protein>
    <recommendedName>
        <fullName evidence="4">Pyruvate carboxyltransferase domain-containing protein</fullName>
    </recommendedName>
</protein>
<keyword evidence="2" id="KW-0479">Metal-binding</keyword>
<dbReference type="GO" id="GO:0046951">
    <property type="term" value="P:ketone body biosynthetic process"/>
    <property type="evidence" value="ECO:0007669"/>
    <property type="project" value="TreeGrafter"/>
</dbReference>
<dbReference type="SUPFAM" id="SSF51569">
    <property type="entry name" value="Aldolase"/>
    <property type="match status" value="1"/>
</dbReference>
<evidence type="ECO:0000256" key="2">
    <source>
        <dbReference type="ARBA" id="ARBA00022723"/>
    </source>
</evidence>
<evidence type="ECO:0000256" key="1">
    <source>
        <dbReference type="ARBA" id="ARBA00009405"/>
    </source>
</evidence>
<keyword evidence="6" id="KW-1185">Reference proteome</keyword>
<evidence type="ECO:0000259" key="4">
    <source>
        <dbReference type="Pfam" id="PF00682"/>
    </source>
</evidence>
<dbReference type="EMBL" id="ON649702">
    <property type="protein sequence ID" value="UVF62591.1"/>
    <property type="molecule type" value="Genomic_DNA"/>
</dbReference>
<dbReference type="Gene3D" id="3.20.20.70">
    <property type="entry name" value="Aldolase class I"/>
    <property type="match status" value="1"/>
</dbReference>
<evidence type="ECO:0000313" key="6">
    <source>
        <dbReference type="Proteomes" id="UP001157002"/>
    </source>
</evidence>
<evidence type="ECO:0000256" key="3">
    <source>
        <dbReference type="ARBA" id="ARBA00023239"/>
    </source>
</evidence>
<dbReference type="RefSeq" id="YP_010806182.1">
    <property type="nucleotide sequence ID" value="NC_077214.1"/>
</dbReference>
<reference evidence="5 6" key="1">
    <citation type="submission" date="2022-05" db="EMBL/GenBank/DDBJ databases">
        <title>Diverse viruses of marine archaea discovered using metagenomics.</title>
        <authorList>
            <person name="Zhou Y."/>
        </authorList>
    </citation>
    <scope>NUCLEOTIDE SEQUENCE [LARGE SCALE GENOMIC DNA]</scope>
    <source>
        <strain evidence="5">YSH_150918</strain>
    </source>
</reference>
<comment type="similarity">
    <text evidence="1">Belongs to the HMG-CoA lyase family.</text>
</comment>
<sequence length="250" mass="28322">MIDSLYKAGLREMEITSFVHPKLVPQMADAKEVFQQTKHINNFDVLIPNKKGLDNAKEVGAKNFNVFFSVSDSFNQRNLNKKLNEIHAELYSMLEDVDRENVRVYISCAFGCPIEGKPKENDLQNAIQRASTLGKEIVLCDTIGVAHPTQMLQTLELTKKEDCEIALHLHQNKEIKRDIFSNVKAAVDWGVDKFDSSIAGLGGCPFIPKSGSNLSTNKLIQWAYDNNCEMKVELENLNEITEWVKNKRGY</sequence>
<keyword evidence="3" id="KW-0456">Lyase</keyword>
<organism evidence="5 6">
    <name type="scientific">Poseidoniales virus YSH_150918</name>
    <dbReference type="NCBI Taxonomy" id="3071324"/>
    <lineage>
        <taxon>Viruses</taxon>
        <taxon>Duplodnaviria</taxon>
        <taxon>Heunggongvirae</taxon>
        <taxon>Uroviricota</taxon>
        <taxon>Caudoviricetes</taxon>
        <taxon>Magrovirales</taxon>
        <taxon>Aoguangviridae</taxon>
        <taxon>Aobingvirus</taxon>
        <taxon>Aobingvirus yangshanense</taxon>
    </lineage>
</organism>
<evidence type="ECO:0000313" key="5">
    <source>
        <dbReference type="EMBL" id="UVF62591.1"/>
    </source>
</evidence>
<accession>A0A976YFA1</accession>
<proteinExistence type="inferred from homology"/>
<dbReference type="InterPro" id="IPR043594">
    <property type="entry name" value="HMGL"/>
</dbReference>
<dbReference type="GO" id="GO:0004419">
    <property type="term" value="F:hydroxymethylglutaryl-CoA lyase activity"/>
    <property type="evidence" value="ECO:0007669"/>
    <property type="project" value="TreeGrafter"/>
</dbReference>
<dbReference type="GO" id="GO:0046872">
    <property type="term" value="F:metal ion binding"/>
    <property type="evidence" value="ECO:0007669"/>
    <property type="project" value="UniProtKB-KW"/>
</dbReference>
<dbReference type="Proteomes" id="UP001157002">
    <property type="component" value="Segment"/>
</dbReference>
<dbReference type="InterPro" id="IPR013785">
    <property type="entry name" value="Aldolase_TIM"/>
</dbReference>
<dbReference type="PANTHER" id="PTHR42738">
    <property type="entry name" value="HYDROXYMETHYLGLUTARYL-COA LYASE"/>
    <property type="match status" value="1"/>
</dbReference>